<accession>A0ABQ0GD27</accession>
<feature type="domain" description="Heterokaryon incompatibility" evidence="2">
    <location>
        <begin position="61"/>
        <end position="227"/>
    </location>
</feature>
<evidence type="ECO:0000313" key="3">
    <source>
        <dbReference type="EMBL" id="GAB1315599.1"/>
    </source>
</evidence>
<dbReference type="PANTHER" id="PTHR33112">
    <property type="entry name" value="DOMAIN PROTEIN, PUTATIVE-RELATED"/>
    <property type="match status" value="1"/>
</dbReference>
<gene>
    <name evidence="3" type="ORF">MFIFM68171_05809</name>
</gene>
<sequence length="637" mass="71984">MDQADIDWTLERLNQCEQHSHVIMDQPFCPTRLIDVREGSLRLALREEVLKSLPGTDHPQYTALSYVWGPPTEARLQLKTDSNNLLERRAGINEDDLTAAVRDAVRVTRALSIPYLWVDALCILQDMSENKDWERECTVMDKIYGNAKLTICAATSRSCNDGFLSRQTWMPALRIPFQSLSKSPTPYDTYRLQSFVVDSRKLYLPASIEECNTWESQWCKRGWTFQERVLSTRCLTFGWLGLMFSCPTSQQIQNGVCRPDPSSFRFGKYIDSTALDKDAITRRSEIYRAWAVGVIPDYSLRRSGSGLSRITDCLPALAGLAAKFSHILGVPESEYVAGLWQQDLFRSLIWTVEQENQTEPPSFSHLLKQLTHKPSIAPSWSWASWAMAHSRLSLSDYWPGKVEVLGYTLQRLVSFRPECKIAASTAPHGDSHFGEISGGFLRVTTKMRALPSHPLTRKQMLVDADELVSGHKTVYPNYRYIAMCMFDWSDDWIGLATRWRNAGIPREPYNFVTMILLGSAELAIQCPEHPPVKMEDKALETRDNETGSNAGKSTVTSTEDGGEGVKKSSQDGTKDSNSELDWDADTEIPEDSCYKEGDRCAYGLLVIPTRGQRGKYHRVGVFFSEPRGCGDYNLSKV</sequence>
<dbReference type="RefSeq" id="XP_070917330.1">
    <property type="nucleotide sequence ID" value="XM_071061229.1"/>
</dbReference>
<feature type="compositionally biased region" description="Basic and acidic residues" evidence="1">
    <location>
        <begin position="563"/>
        <end position="577"/>
    </location>
</feature>
<dbReference type="InterPro" id="IPR010730">
    <property type="entry name" value="HET"/>
</dbReference>
<name>A0ABQ0GD27_9PEZI</name>
<feature type="region of interest" description="Disordered" evidence="1">
    <location>
        <begin position="540"/>
        <end position="589"/>
    </location>
</feature>
<dbReference type="EMBL" id="BAAFSV010000003">
    <property type="protein sequence ID" value="GAB1315599.1"/>
    <property type="molecule type" value="Genomic_DNA"/>
</dbReference>
<protein>
    <recommendedName>
        <fullName evidence="2">Heterokaryon incompatibility domain-containing protein</fullName>
    </recommendedName>
</protein>
<reference evidence="3 4" key="1">
    <citation type="submission" date="2024-09" db="EMBL/GenBank/DDBJ databases">
        <title>Itraconazole resistance in Madurella fahalii resulting from another homologue of gene encoding cytochrome P450 14-alpha sterol demethylase (CYP51).</title>
        <authorList>
            <person name="Yoshioka I."/>
            <person name="Fahal A.H."/>
            <person name="Kaneko S."/>
            <person name="Yaguchi T."/>
        </authorList>
    </citation>
    <scope>NUCLEOTIDE SEQUENCE [LARGE SCALE GENOMIC DNA]</scope>
    <source>
        <strain evidence="3 4">IFM 68171</strain>
    </source>
</reference>
<evidence type="ECO:0000259" key="2">
    <source>
        <dbReference type="Pfam" id="PF06985"/>
    </source>
</evidence>
<proteinExistence type="predicted"/>
<evidence type="ECO:0000256" key="1">
    <source>
        <dbReference type="SAM" id="MobiDB-lite"/>
    </source>
</evidence>
<keyword evidence="4" id="KW-1185">Reference proteome</keyword>
<evidence type="ECO:0000313" key="4">
    <source>
        <dbReference type="Proteomes" id="UP001628179"/>
    </source>
</evidence>
<organism evidence="3 4">
    <name type="scientific">Madurella fahalii</name>
    <dbReference type="NCBI Taxonomy" id="1157608"/>
    <lineage>
        <taxon>Eukaryota</taxon>
        <taxon>Fungi</taxon>
        <taxon>Dikarya</taxon>
        <taxon>Ascomycota</taxon>
        <taxon>Pezizomycotina</taxon>
        <taxon>Sordariomycetes</taxon>
        <taxon>Sordariomycetidae</taxon>
        <taxon>Sordariales</taxon>
        <taxon>Sordariales incertae sedis</taxon>
        <taxon>Madurella</taxon>
    </lineage>
</organism>
<feature type="compositionally biased region" description="Polar residues" evidence="1">
    <location>
        <begin position="546"/>
        <end position="559"/>
    </location>
</feature>
<dbReference type="Proteomes" id="UP001628179">
    <property type="component" value="Unassembled WGS sequence"/>
</dbReference>
<dbReference type="Pfam" id="PF06985">
    <property type="entry name" value="HET"/>
    <property type="match status" value="1"/>
</dbReference>
<comment type="caution">
    <text evidence="3">The sequence shown here is derived from an EMBL/GenBank/DDBJ whole genome shotgun (WGS) entry which is preliminary data.</text>
</comment>
<feature type="compositionally biased region" description="Acidic residues" evidence="1">
    <location>
        <begin position="578"/>
        <end position="589"/>
    </location>
</feature>
<dbReference type="GeneID" id="98176552"/>
<dbReference type="PANTHER" id="PTHR33112:SF16">
    <property type="entry name" value="HETEROKARYON INCOMPATIBILITY DOMAIN-CONTAINING PROTEIN"/>
    <property type="match status" value="1"/>
</dbReference>